<dbReference type="PANTHER" id="PTHR34365:SF7">
    <property type="entry name" value="GLYCINE-RICH DOMAIN-CONTAINING PROTEIN 1"/>
    <property type="match status" value="1"/>
</dbReference>
<dbReference type="Proteomes" id="UP001244011">
    <property type="component" value="Unassembled WGS sequence"/>
</dbReference>
<dbReference type="AlphaFoldDB" id="A0AAJ0FIE3"/>
<accession>A0AAJ0FIE3</accession>
<dbReference type="EMBL" id="MU839044">
    <property type="protein sequence ID" value="KAK1762015.1"/>
    <property type="molecule type" value="Genomic_DNA"/>
</dbReference>
<dbReference type="InterPro" id="IPR009836">
    <property type="entry name" value="GRDP-like"/>
</dbReference>
<gene>
    <name evidence="1" type="ORF">QBC33DRAFT_501936</name>
</gene>
<evidence type="ECO:0000313" key="2">
    <source>
        <dbReference type="Proteomes" id="UP001244011"/>
    </source>
</evidence>
<evidence type="ECO:0000313" key="1">
    <source>
        <dbReference type="EMBL" id="KAK1762015.1"/>
    </source>
</evidence>
<proteinExistence type="predicted"/>
<dbReference type="PANTHER" id="PTHR34365">
    <property type="entry name" value="ENOLASE (DUF1399)"/>
    <property type="match status" value="1"/>
</dbReference>
<dbReference type="Pfam" id="PF07173">
    <property type="entry name" value="GRDP-like"/>
    <property type="match status" value="1"/>
</dbReference>
<organism evidence="1 2">
    <name type="scientific">Phialemonium atrogriseum</name>
    <dbReference type="NCBI Taxonomy" id="1093897"/>
    <lineage>
        <taxon>Eukaryota</taxon>
        <taxon>Fungi</taxon>
        <taxon>Dikarya</taxon>
        <taxon>Ascomycota</taxon>
        <taxon>Pezizomycotina</taxon>
        <taxon>Sordariomycetes</taxon>
        <taxon>Sordariomycetidae</taxon>
        <taxon>Cephalothecales</taxon>
        <taxon>Cephalothecaceae</taxon>
        <taxon>Phialemonium</taxon>
    </lineage>
</organism>
<comment type="caution">
    <text evidence="1">The sequence shown here is derived from an EMBL/GenBank/DDBJ whole genome shotgun (WGS) entry which is preliminary data.</text>
</comment>
<sequence>MDGPNDCAPPPAYGAHVADLATDEDAAVLTASFAALDLAPGPQDPSVATCLAHLKLLFAFKGLKDDVGCHDGLWDIWDSRAHNSQNPADVLPLLREKRWAIFVARAVDRYESWWNTFPGGDTLIEADIHNGTSRYVKSTEPCEPLNLTLDELPPLDVLLVWHAHMLNPRLFLEDCLRNGRRALWSTGMPWNVVNQAIDTNFRYSVSNECKANWATSTGRPWSNEEDSTTKPVACPACSHILDIPWTTCGQSQDTKGNRRPGLVGEGFGDGALNYMCRKCGTTVDLDALKVKKFVTDTRDLVNNQRPMPGTILDVKKGMPEQALDKSTRMFPNRLVRRGILVEVINLVKSASGERVTMEQIRGIVEKAIADPNTLKRVDGLDGLQGLRPQKLSRQEQLQVRKMMSRYWENASLFALDVGGAVMRQCSFTEKMYKFDWIHSPASEATMEALLTKYDRFFQIMASHPDKVAVPTLDIDLAWHTHQLSPVSYYQFSVAKAHVFIDHDDKVDEDKLSMSFEWTSKAYENKYNEPYSECRCWYCETIRTAHSPPSKKLLGVLKTNKSSNQPAPPDREVHISAHNSVKTIESEARRRTNYQLRLLFRTRLTESYEKAAKQARKRGEVLGPREDEQNHWGKTHTLQGPWCHPHYITTSMYPEAPHIVNAGPGAPGACAAGTCGGAGGCGSGAVAMCRAGCSGGSQAGCLGGAV</sequence>
<dbReference type="GeneID" id="85308895"/>
<keyword evidence="2" id="KW-1185">Reference proteome</keyword>
<reference evidence="1" key="1">
    <citation type="submission" date="2023-06" db="EMBL/GenBank/DDBJ databases">
        <title>Genome-scale phylogeny and comparative genomics of the fungal order Sordariales.</title>
        <authorList>
            <consortium name="Lawrence Berkeley National Laboratory"/>
            <person name="Hensen N."/>
            <person name="Bonometti L."/>
            <person name="Westerberg I."/>
            <person name="Brannstrom I.O."/>
            <person name="Guillou S."/>
            <person name="Cros-Aarteil S."/>
            <person name="Calhoun S."/>
            <person name="Haridas S."/>
            <person name="Kuo A."/>
            <person name="Mondo S."/>
            <person name="Pangilinan J."/>
            <person name="Riley R."/>
            <person name="Labutti K."/>
            <person name="Andreopoulos B."/>
            <person name="Lipzen A."/>
            <person name="Chen C."/>
            <person name="Yanf M."/>
            <person name="Daum C."/>
            <person name="Ng V."/>
            <person name="Clum A."/>
            <person name="Steindorff A."/>
            <person name="Ohm R."/>
            <person name="Martin F."/>
            <person name="Silar P."/>
            <person name="Natvig D."/>
            <person name="Lalanne C."/>
            <person name="Gautier V."/>
            <person name="Ament-Velasquez S.L."/>
            <person name="Kruys A."/>
            <person name="Hutchinson M.I."/>
            <person name="Powell A.J."/>
            <person name="Barry K."/>
            <person name="Miller A.N."/>
            <person name="Grigoriev I.V."/>
            <person name="Debuchy R."/>
            <person name="Gladieux P."/>
            <person name="Thoren M.H."/>
            <person name="Johannesson H."/>
        </authorList>
    </citation>
    <scope>NUCLEOTIDE SEQUENCE</scope>
    <source>
        <strain evidence="1">8032-3</strain>
    </source>
</reference>
<protein>
    <submittedName>
        <fullName evidence="1">Uncharacterized protein</fullName>
    </submittedName>
</protein>
<name>A0AAJ0FIE3_9PEZI</name>
<dbReference type="RefSeq" id="XP_060278228.1">
    <property type="nucleotide sequence ID" value="XM_060425708.1"/>
</dbReference>